<dbReference type="PRINTS" id="PR00740">
    <property type="entry name" value="GLHYDRLASE27"/>
</dbReference>
<dbReference type="Proteomes" id="UP000004259">
    <property type="component" value="Unassembled WGS sequence"/>
</dbReference>
<reference evidence="7 8" key="1">
    <citation type="submission" date="2011-02" db="EMBL/GenBank/DDBJ databases">
        <authorList>
            <person name="Nelson K.E."/>
            <person name="Sutton G."/>
            <person name="Torralba M."/>
            <person name="Durkin S."/>
            <person name="Harkins D."/>
            <person name="Montgomery R."/>
            <person name="Ziemer C."/>
            <person name="Klaassens E."/>
            <person name="Ocuiv P."/>
            <person name="Morrison M."/>
        </authorList>
    </citation>
    <scope>NUCLEOTIDE SEQUENCE [LARGE SCALE GENOMIC DNA]</scope>
    <source>
        <strain evidence="7 8">8</strain>
    </source>
</reference>
<dbReference type="AlphaFoldDB" id="E9SHW0"/>
<evidence type="ECO:0000313" key="8">
    <source>
        <dbReference type="Proteomes" id="UP000004259"/>
    </source>
</evidence>
<dbReference type="InterPro" id="IPR013785">
    <property type="entry name" value="Aldolase_TIM"/>
</dbReference>
<dbReference type="GO" id="GO:0005975">
    <property type="term" value="P:carbohydrate metabolic process"/>
    <property type="evidence" value="ECO:0007669"/>
    <property type="project" value="InterPro"/>
</dbReference>
<comment type="caution">
    <text evidence="7">The sequence shown here is derived from an EMBL/GenBank/DDBJ whole genome shotgun (WGS) entry which is preliminary data.</text>
</comment>
<keyword evidence="2" id="KW-0732">Signal</keyword>
<accession>E9SHW0</accession>
<sequence>MTDYLTIPTLSSINKNMKVPPMGWNSWDCWGAAVNEATVRANAEFISKNLKQFGWEYVVVDIQWSEPKAKNHEYNPFTELCMDEYSRLIPDTGRFPSSADGKGFAPLAEFVHSLGLKFGIHIMRGIPRQAVHRNTAILGSDKTARDIAKTASICAWNTDMYGVDPSKDGARAYYDSIFALYAGWGVDFIKCDDICRELPHEEEELVMLSKSLHSCGRDMVLSLSPGPALLDKAELYKQTADMWRITDDFWDNWQALYNMFERCEKWCVHTGAGHYPDADMLPVGAILQDYSPDNRTKFTEAEQRTMMTLWSIFRSPLMIGGDLAKCDASTLDLLTNEGIIGMNKLSRHAHMVWRREIGGTELILWTAVCAVGGQYAAIFNAGEKPCEVSIPLSDLEIYRSADMTELWSGKTYSSENALKASLAPHDAAAFYIG</sequence>
<keyword evidence="3 5" id="KW-0378">Hydrolase</keyword>
<evidence type="ECO:0000256" key="1">
    <source>
        <dbReference type="ARBA" id="ARBA00009743"/>
    </source>
</evidence>
<keyword evidence="5" id="KW-1015">Disulfide bond</keyword>
<protein>
    <recommendedName>
        <fullName evidence="5">Alpha-galactosidase</fullName>
        <ecNumber evidence="5">3.2.1.22</ecNumber>
    </recommendedName>
    <alternativeName>
        <fullName evidence="5">Melibiase</fullName>
    </alternativeName>
</protein>
<comment type="catalytic activity">
    <reaction evidence="5">
        <text>Hydrolysis of terminal, non-reducing alpha-D-galactose residues in alpha-D-galactosides, including galactose oligosaccharides, galactomannans and galactolipids.</text>
        <dbReference type="EC" id="3.2.1.22"/>
    </reaction>
</comment>
<dbReference type="Pfam" id="PF16499">
    <property type="entry name" value="Melibiase_2"/>
    <property type="match status" value="1"/>
</dbReference>
<evidence type="ECO:0000259" key="6">
    <source>
        <dbReference type="Pfam" id="PF17801"/>
    </source>
</evidence>
<dbReference type="CDD" id="cd14792">
    <property type="entry name" value="GH27"/>
    <property type="match status" value="1"/>
</dbReference>
<dbReference type="InterPro" id="IPR017853">
    <property type="entry name" value="GH"/>
</dbReference>
<dbReference type="PANTHER" id="PTHR11452:SF42">
    <property type="entry name" value="ALPHA-GALACTOSIDASE"/>
    <property type="match status" value="1"/>
</dbReference>
<feature type="domain" description="Alpha galactosidase C-terminal" evidence="6">
    <location>
        <begin position="361"/>
        <end position="430"/>
    </location>
</feature>
<evidence type="ECO:0000256" key="4">
    <source>
        <dbReference type="ARBA" id="ARBA00023295"/>
    </source>
</evidence>
<keyword evidence="4 5" id="KW-0326">Glycosidase</keyword>
<dbReference type="SUPFAM" id="SSF51011">
    <property type="entry name" value="Glycosyl hydrolase domain"/>
    <property type="match status" value="1"/>
</dbReference>
<dbReference type="EC" id="3.2.1.22" evidence="5"/>
<organism evidence="7 8">
    <name type="scientific">Ruminococcus albus 8</name>
    <dbReference type="NCBI Taxonomy" id="246199"/>
    <lineage>
        <taxon>Bacteria</taxon>
        <taxon>Bacillati</taxon>
        <taxon>Bacillota</taxon>
        <taxon>Clostridia</taxon>
        <taxon>Eubacteriales</taxon>
        <taxon>Oscillospiraceae</taxon>
        <taxon>Ruminococcus</taxon>
    </lineage>
</organism>
<dbReference type="EMBL" id="ADKM02000134">
    <property type="protein sequence ID" value="EGC01178.1"/>
    <property type="molecule type" value="Genomic_DNA"/>
</dbReference>
<dbReference type="Gene3D" id="3.20.20.70">
    <property type="entry name" value="Aldolase class I"/>
    <property type="match status" value="1"/>
</dbReference>
<evidence type="ECO:0000256" key="3">
    <source>
        <dbReference type="ARBA" id="ARBA00022801"/>
    </source>
</evidence>
<dbReference type="PANTHER" id="PTHR11452">
    <property type="entry name" value="ALPHA-GALACTOSIDASE/ALPHA-N-ACETYLGALACTOSAMINIDASE"/>
    <property type="match status" value="1"/>
</dbReference>
<dbReference type="InterPro" id="IPR041233">
    <property type="entry name" value="Melibiase_C"/>
</dbReference>
<dbReference type="SUPFAM" id="SSF51445">
    <property type="entry name" value="(Trans)glycosidases"/>
    <property type="match status" value="1"/>
</dbReference>
<dbReference type="InterPro" id="IPR013780">
    <property type="entry name" value="Glyco_hydro_b"/>
</dbReference>
<dbReference type="eggNOG" id="COG1501">
    <property type="taxonomic scope" value="Bacteria"/>
</dbReference>
<dbReference type="STRING" id="246199.CUS_7064"/>
<name>E9SHW0_RUMAL</name>
<proteinExistence type="inferred from homology"/>
<dbReference type="GO" id="GO:0004557">
    <property type="term" value="F:alpha-galactosidase activity"/>
    <property type="evidence" value="ECO:0007669"/>
    <property type="project" value="UniProtKB-EC"/>
</dbReference>
<gene>
    <name evidence="7" type="ORF">CUS_7064</name>
</gene>
<dbReference type="Gene3D" id="2.60.40.1180">
    <property type="entry name" value="Golgi alpha-mannosidase II"/>
    <property type="match status" value="1"/>
</dbReference>
<comment type="similarity">
    <text evidence="1 5">Belongs to the glycosyl hydrolase 27 family.</text>
</comment>
<evidence type="ECO:0000313" key="7">
    <source>
        <dbReference type="EMBL" id="EGC01178.1"/>
    </source>
</evidence>
<dbReference type="Pfam" id="PF17801">
    <property type="entry name" value="Melibiase_C"/>
    <property type="match status" value="1"/>
</dbReference>
<dbReference type="InterPro" id="IPR002241">
    <property type="entry name" value="Glyco_hydro_27"/>
</dbReference>
<evidence type="ECO:0000256" key="5">
    <source>
        <dbReference type="RuleBase" id="RU361168"/>
    </source>
</evidence>
<evidence type="ECO:0000256" key="2">
    <source>
        <dbReference type="ARBA" id="ARBA00022729"/>
    </source>
</evidence>
<keyword evidence="8" id="KW-1185">Reference proteome</keyword>
<dbReference type="RefSeq" id="WP_002853323.1">
    <property type="nucleotide sequence ID" value="NZ_ADKM02000134.1"/>
</dbReference>